<organism evidence="2 3">
    <name type="scientific">Candidatus Microbacterium phytovorans</name>
    <dbReference type="NCBI Taxonomy" id="3121374"/>
    <lineage>
        <taxon>Bacteria</taxon>
        <taxon>Bacillati</taxon>
        <taxon>Actinomycetota</taxon>
        <taxon>Actinomycetes</taxon>
        <taxon>Micrococcales</taxon>
        <taxon>Microbacteriaceae</taxon>
        <taxon>Microbacterium</taxon>
    </lineage>
</organism>
<keyword evidence="1" id="KW-0812">Transmembrane</keyword>
<keyword evidence="1" id="KW-0472">Membrane</keyword>
<feature type="transmembrane region" description="Helical" evidence="1">
    <location>
        <begin position="149"/>
        <end position="173"/>
    </location>
</feature>
<feature type="transmembrane region" description="Helical" evidence="1">
    <location>
        <begin position="282"/>
        <end position="305"/>
    </location>
</feature>
<gene>
    <name evidence="2" type="ORF">P0Y48_14410</name>
</gene>
<evidence type="ECO:0000313" key="3">
    <source>
        <dbReference type="Proteomes" id="UP001213972"/>
    </source>
</evidence>
<keyword evidence="1" id="KW-1133">Transmembrane helix</keyword>
<name>A0AAJ5W1Q0_9MICO</name>
<feature type="transmembrane region" description="Helical" evidence="1">
    <location>
        <begin position="232"/>
        <end position="249"/>
    </location>
</feature>
<dbReference type="Proteomes" id="UP001213972">
    <property type="component" value="Chromosome"/>
</dbReference>
<dbReference type="AlphaFoldDB" id="A0AAJ5W1Q0"/>
<reference evidence="2" key="1">
    <citation type="submission" date="2023-03" db="EMBL/GenBank/DDBJ databases">
        <title>Andean soil-derived lignocellulolytic bacterial consortium as a source of novel taxa and putative plastic-active enzymes.</title>
        <authorList>
            <person name="Diaz-Garcia L."/>
            <person name="Chuvochina M."/>
            <person name="Feuerriegel G."/>
            <person name="Bunk B."/>
            <person name="Sproer C."/>
            <person name="Streit W.R."/>
            <person name="Rodriguez L.M."/>
            <person name="Overmann J."/>
            <person name="Jimenez D.J."/>
        </authorList>
    </citation>
    <scope>NUCLEOTIDE SEQUENCE</scope>
    <source>
        <strain evidence="2">MAG 4610</strain>
    </source>
</reference>
<dbReference type="EMBL" id="CP119321">
    <property type="protein sequence ID" value="WEK13628.1"/>
    <property type="molecule type" value="Genomic_DNA"/>
</dbReference>
<protein>
    <submittedName>
        <fullName evidence="2">Uncharacterized protein</fullName>
    </submittedName>
</protein>
<proteinExistence type="predicted"/>
<feature type="transmembrane region" description="Helical" evidence="1">
    <location>
        <begin position="203"/>
        <end position="225"/>
    </location>
</feature>
<sequence length="310" mass="32221">MWRELIRELRWFSNSRATLSLLLGAVAFASWGAVSGITSTQGAVATFHATLRRYLERGEDIEAALSAPATIKNTHEGQLIDNALRYDLDQAALAFTQVQPLGAIATALSLCALLAFPVVGFALGIFVATHDVKSGVIVVRWPQSGATTFGLIKPLAIMIAFVAMAAVVAAVAVPLSWMGSELVSSQAADLEAFDVAGPTAGRVAVVAMLAVLAGCGAGAFGLLLGSITRNRSFTIAAFSVAYLLLPILGPADPRNLLAAAGAECLYFVGQFRPSSIGDIDPVLSWGALVASTIACSAAAVIPWLARGRTH</sequence>
<evidence type="ECO:0000256" key="1">
    <source>
        <dbReference type="SAM" id="Phobius"/>
    </source>
</evidence>
<feature type="transmembrane region" description="Helical" evidence="1">
    <location>
        <begin position="103"/>
        <end position="128"/>
    </location>
</feature>
<evidence type="ECO:0000313" key="2">
    <source>
        <dbReference type="EMBL" id="WEK13628.1"/>
    </source>
</evidence>
<accession>A0AAJ5W1Q0</accession>